<gene>
    <name evidence="1" type="ORF">DSM25559_4586</name>
</gene>
<reference evidence="2" key="1">
    <citation type="submission" date="2016-10" db="EMBL/GenBank/DDBJ databases">
        <authorList>
            <person name="Wibberg D."/>
        </authorList>
    </citation>
    <scope>NUCLEOTIDE SEQUENCE [LARGE SCALE GENOMIC DNA]</scope>
</reference>
<sequence>MEVFPNEGDQPWYICDLYSCRKDGITVGNIPSTRRPKRISNGVVASQHSGIGAYIMRTGFGSIACGSYDYFLLSSGRASGACEQARAGAWFSGTHASLTTFISAQSLMSVSQTIACNTWDLEDPASVSKGIYAAKAFLRLVCNSIDAVEHGRPSNLAAMLLFLSSAKR</sequence>
<dbReference type="Proteomes" id="UP000187891">
    <property type="component" value="Unassembled WGS sequence"/>
</dbReference>
<name>A0A1R3U159_9HYPH</name>
<organism evidence="1 2">
    <name type="scientific">Agrobacterium rosae</name>
    <dbReference type="NCBI Taxonomy" id="1972867"/>
    <lineage>
        <taxon>Bacteria</taxon>
        <taxon>Pseudomonadati</taxon>
        <taxon>Pseudomonadota</taxon>
        <taxon>Alphaproteobacteria</taxon>
        <taxon>Hyphomicrobiales</taxon>
        <taxon>Rhizobiaceae</taxon>
        <taxon>Rhizobium/Agrobacterium group</taxon>
        <taxon>Agrobacterium</taxon>
    </lineage>
</organism>
<dbReference type="AlphaFoldDB" id="A0A1R3U159"/>
<protein>
    <submittedName>
        <fullName evidence="1">Uncharacterized protein</fullName>
    </submittedName>
</protein>
<accession>A0A1R3U159</accession>
<dbReference type="EMBL" id="FMUE01000016">
    <property type="protein sequence ID" value="SCX34706.1"/>
    <property type="molecule type" value="Genomic_DNA"/>
</dbReference>
<evidence type="ECO:0000313" key="2">
    <source>
        <dbReference type="Proteomes" id="UP000187891"/>
    </source>
</evidence>
<proteinExistence type="predicted"/>
<dbReference type="STRING" id="1907666.DSM25559_4586"/>
<evidence type="ECO:0000313" key="1">
    <source>
        <dbReference type="EMBL" id="SCX34706.1"/>
    </source>
</evidence>